<dbReference type="Proteomes" id="UP000243719">
    <property type="component" value="Unassembled WGS sequence"/>
</dbReference>
<evidence type="ECO:0000313" key="2">
    <source>
        <dbReference type="Proteomes" id="UP000243719"/>
    </source>
</evidence>
<gene>
    <name evidence="1" type="ORF">SAMN05216551_109216</name>
</gene>
<accession>A0A1H2PSC8</accession>
<dbReference type="RefSeq" id="WP_139169720.1">
    <property type="nucleotide sequence ID" value="NZ_FNLO01000009.1"/>
</dbReference>
<proteinExistence type="predicted"/>
<organism evidence="1 2">
    <name type="scientific">Chitinasiproducens palmae</name>
    <dbReference type="NCBI Taxonomy" id="1770053"/>
    <lineage>
        <taxon>Bacteria</taxon>
        <taxon>Pseudomonadati</taxon>
        <taxon>Pseudomonadota</taxon>
        <taxon>Betaproteobacteria</taxon>
        <taxon>Burkholderiales</taxon>
        <taxon>Burkholderiaceae</taxon>
        <taxon>Chitinasiproducens</taxon>
    </lineage>
</organism>
<evidence type="ECO:0000313" key="1">
    <source>
        <dbReference type="EMBL" id="SDV49885.1"/>
    </source>
</evidence>
<dbReference type="OrthoDB" id="8020482at2"/>
<protein>
    <submittedName>
        <fullName evidence="1">Uncharacterized protein</fullName>
    </submittedName>
</protein>
<dbReference type="EMBL" id="FNLO01000009">
    <property type="protein sequence ID" value="SDV49885.1"/>
    <property type="molecule type" value="Genomic_DNA"/>
</dbReference>
<sequence>MTKKTLEECHLIEANRHLDEARKRIAELSAQYERRSPAAGQREDAQRLLHILTECMQTMNKHRALIEREVVAQRPSNEEAGGS</sequence>
<reference evidence="2" key="1">
    <citation type="submission" date="2016-09" db="EMBL/GenBank/DDBJ databases">
        <authorList>
            <person name="Varghese N."/>
            <person name="Submissions S."/>
        </authorList>
    </citation>
    <scope>NUCLEOTIDE SEQUENCE [LARGE SCALE GENOMIC DNA]</scope>
    <source>
        <strain evidence="2">JS23</strain>
    </source>
</reference>
<keyword evidence="2" id="KW-1185">Reference proteome</keyword>
<dbReference type="AlphaFoldDB" id="A0A1H2PSC8"/>
<name>A0A1H2PSC8_9BURK</name>